<feature type="non-terminal residue" evidence="3">
    <location>
        <position position="396"/>
    </location>
</feature>
<dbReference type="EMBL" id="CAJOBI010129625">
    <property type="protein sequence ID" value="CAF4718021.1"/>
    <property type="molecule type" value="Genomic_DNA"/>
</dbReference>
<reference evidence="3" key="1">
    <citation type="submission" date="2021-02" db="EMBL/GenBank/DDBJ databases">
        <authorList>
            <person name="Nowell W R."/>
        </authorList>
    </citation>
    <scope>NUCLEOTIDE SEQUENCE</scope>
</reference>
<evidence type="ECO:0000256" key="1">
    <source>
        <dbReference type="RuleBase" id="RU363044"/>
    </source>
</evidence>
<evidence type="ECO:0000313" key="4">
    <source>
        <dbReference type="Proteomes" id="UP000676336"/>
    </source>
</evidence>
<dbReference type="GO" id="GO:0000723">
    <property type="term" value="P:telomere maintenance"/>
    <property type="evidence" value="ECO:0007669"/>
    <property type="project" value="InterPro"/>
</dbReference>
<proteinExistence type="inferred from homology"/>
<dbReference type="EC" id="5.6.2.3" evidence="1"/>
<dbReference type="PANTHER" id="PTHR47642">
    <property type="entry name" value="ATP-DEPENDENT DNA HELICASE"/>
    <property type="match status" value="1"/>
</dbReference>
<dbReference type="Proteomes" id="UP000676336">
    <property type="component" value="Unassembled WGS sequence"/>
</dbReference>
<dbReference type="PANTHER" id="PTHR47642:SF5">
    <property type="entry name" value="ATP-DEPENDENT DNA HELICASE"/>
    <property type="match status" value="1"/>
</dbReference>
<keyword evidence="1" id="KW-0347">Helicase</keyword>
<dbReference type="Pfam" id="PF05970">
    <property type="entry name" value="PIF1"/>
    <property type="match status" value="1"/>
</dbReference>
<keyword evidence="1" id="KW-0234">DNA repair</keyword>
<dbReference type="GO" id="GO:0043139">
    <property type="term" value="F:5'-3' DNA helicase activity"/>
    <property type="evidence" value="ECO:0007669"/>
    <property type="project" value="UniProtKB-EC"/>
</dbReference>
<keyword evidence="1" id="KW-0067">ATP-binding</keyword>
<protein>
    <recommendedName>
        <fullName evidence="1">ATP-dependent DNA helicase</fullName>
        <ecNumber evidence="1">5.6.2.3</ecNumber>
    </recommendedName>
</protein>
<accession>A0A8S3AF98</accession>
<dbReference type="GO" id="GO:0016787">
    <property type="term" value="F:hydrolase activity"/>
    <property type="evidence" value="ECO:0007669"/>
    <property type="project" value="UniProtKB-KW"/>
</dbReference>
<dbReference type="GO" id="GO:0006281">
    <property type="term" value="P:DNA repair"/>
    <property type="evidence" value="ECO:0007669"/>
    <property type="project" value="UniProtKB-KW"/>
</dbReference>
<dbReference type="InterPro" id="IPR010285">
    <property type="entry name" value="DNA_helicase_pif1-like_DEAD"/>
</dbReference>
<name>A0A8S3AF98_9BILA</name>
<feature type="domain" description="DNA helicase Pif1-like DEAD-box helicase" evidence="2">
    <location>
        <begin position="4"/>
        <end position="45"/>
    </location>
</feature>
<comment type="similarity">
    <text evidence="1">Belongs to the helicase family.</text>
</comment>
<organism evidence="3 4">
    <name type="scientific">Rotaria magnacalcarata</name>
    <dbReference type="NCBI Taxonomy" id="392030"/>
    <lineage>
        <taxon>Eukaryota</taxon>
        <taxon>Metazoa</taxon>
        <taxon>Spiralia</taxon>
        <taxon>Gnathifera</taxon>
        <taxon>Rotifera</taxon>
        <taxon>Eurotatoria</taxon>
        <taxon>Bdelloidea</taxon>
        <taxon>Philodinida</taxon>
        <taxon>Philodinidae</taxon>
        <taxon>Rotaria</taxon>
    </lineage>
</organism>
<gene>
    <name evidence="3" type="ORF">SMN809_LOCUS43734</name>
</gene>
<dbReference type="AlphaFoldDB" id="A0A8S3AF98"/>
<dbReference type="CDD" id="cd18809">
    <property type="entry name" value="SF1_C_RecD"/>
    <property type="match status" value="1"/>
</dbReference>
<evidence type="ECO:0000259" key="2">
    <source>
        <dbReference type="Pfam" id="PF05970"/>
    </source>
</evidence>
<evidence type="ECO:0000313" key="3">
    <source>
        <dbReference type="EMBL" id="CAF4718021.1"/>
    </source>
</evidence>
<sequence length="396" mass="44973">MVGFTMFQHVDARLQQIMRIKKPFGGISVIVLGDFNQLRPVGDKYIFQFNNSYNALVDNSLYNIAKGTISLEDINLLKSRIVSTKNLGMIEDAIMIFRSKAEVDAYNTKVLASLKTEGATANAYDFCVGDELASIKEKVLSNVGAKYMMTVNGACGKLVMIDYEKLQKTNETVPCRIWIKFNEEKNGRKARANFHNVMRNRNIDSSLTPIEPIIRQINTKSTNFKVERKQFPIVPCEAMTIYKSQGGTYEKVVVNLKKGTTRSELYVACSRSIKASGLYLIGDFVPPKPPEHNDSVAMMFKTMRSERMIKFSLEFPEESQGERLSVIFHNVQSLNKNILDVKSDKTFLSASMINLVETWIKPSDSLEIEGFKVVHRRDCNDIRKPFGQITYLKNHL</sequence>
<comment type="catalytic activity">
    <reaction evidence="1">
        <text>ATP + H2O = ADP + phosphate + H(+)</text>
        <dbReference type="Rhea" id="RHEA:13065"/>
        <dbReference type="ChEBI" id="CHEBI:15377"/>
        <dbReference type="ChEBI" id="CHEBI:15378"/>
        <dbReference type="ChEBI" id="CHEBI:30616"/>
        <dbReference type="ChEBI" id="CHEBI:43474"/>
        <dbReference type="ChEBI" id="CHEBI:456216"/>
        <dbReference type="EC" id="5.6.2.3"/>
    </reaction>
</comment>
<keyword evidence="1" id="KW-0378">Hydrolase</keyword>
<dbReference type="Gene3D" id="3.40.50.300">
    <property type="entry name" value="P-loop containing nucleotide triphosphate hydrolases"/>
    <property type="match status" value="1"/>
</dbReference>
<comment type="caution">
    <text evidence="3">The sequence shown here is derived from an EMBL/GenBank/DDBJ whole genome shotgun (WGS) entry which is preliminary data.</text>
</comment>
<dbReference type="GO" id="GO:0006310">
    <property type="term" value="P:DNA recombination"/>
    <property type="evidence" value="ECO:0007669"/>
    <property type="project" value="UniProtKB-KW"/>
</dbReference>
<keyword evidence="1" id="KW-0227">DNA damage</keyword>
<dbReference type="GO" id="GO:0005524">
    <property type="term" value="F:ATP binding"/>
    <property type="evidence" value="ECO:0007669"/>
    <property type="project" value="UniProtKB-KW"/>
</dbReference>
<dbReference type="SUPFAM" id="SSF52540">
    <property type="entry name" value="P-loop containing nucleoside triphosphate hydrolases"/>
    <property type="match status" value="1"/>
</dbReference>
<dbReference type="InterPro" id="IPR051055">
    <property type="entry name" value="PIF1_helicase"/>
</dbReference>
<keyword evidence="1" id="KW-0547">Nucleotide-binding</keyword>
<comment type="cofactor">
    <cofactor evidence="1">
        <name>Mg(2+)</name>
        <dbReference type="ChEBI" id="CHEBI:18420"/>
    </cofactor>
</comment>
<keyword evidence="1" id="KW-0233">DNA recombination</keyword>
<dbReference type="InterPro" id="IPR027417">
    <property type="entry name" value="P-loop_NTPase"/>
</dbReference>